<dbReference type="PANTHER" id="PTHR33244">
    <property type="entry name" value="INTEGRASE CATALYTIC DOMAIN-CONTAINING PROTEIN-RELATED"/>
    <property type="match status" value="1"/>
</dbReference>
<name>A0AA88ID47_ARTSF</name>
<dbReference type="EMBL" id="JAVRJZ010000001">
    <property type="protein sequence ID" value="KAK2727058.1"/>
    <property type="molecule type" value="Genomic_DNA"/>
</dbReference>
<comment type="caution">
    <text evidence="2">The sequence shown here is derived from an EMBL/GenBank/DDBJ whole genome shotgun (WGS) entry which is preliminary data.</text>
</comment>
<organism evidence="2 3">
    <name type="scientific">Artemia franciscana</name>
    <name type="common">Brine shrimp</name>
    <name type="synonym">Artemia sanfranciscana</name>
    <dbReference type="NCBI Taxonomy" id="6661"/>
    <lineage>
        <taxon>Eukaryota</taxon>
        <taxon>Metazoa</taxon>
        <taxon>Ecdysozoa</taxon>
        <taxon>Arthropoda</taxon>
        <taxon>Crustacea</taxon>
        <taxon>Branchiopoda</taxon>
        <taxon>Anostraca</taxon>
        <taxon>Artemiidae</taxon>
        <taxon>Artemia</taxon>
    </lineage>
</organism>
<evidence type="ECO:0000256" key="1">
    <source>
        <dbReference type="SAM" id="MobiDB-lite"/>
    </source>
</evidence>
<dbReference type="Proteomes" id="UP001187531">
    <property type="component" value="Unassembled WGS sequence"/>
</dbReference>
<dbReference type="AlphaFoldDB" id="A0AA88ID47"/>
<keyword evidence="3" id="KW-1185">Reference proteome</keyword>
<protein>
    <submittedName>
        <fullName evidence="2">Uncharacterized protein</fullName>
    </submittedName>
</protein>
<feature type="compositionally biased region" description="Low complexity" evidence="1">
    <location>
        <begin position="151"/>
        <end position="160"/>
    </location>
</feature>
<accession>A0AA88ID47</accession>
<evidence type="ECO:0000313" key="3">
    <source>
        <dbReference type="Proteomes" id="UP001187531"/>
    </source>
</evidence>
<feature type="region of interest" description="Disordered" evidence="1">
    <location>
        <begin position="145"/>
        <end position="200"/>
    </location>
</feature>
<proteinExistence type="predicted"/>
<dbReference type="PANTHER" id="PTHR33244:SF3">
    <property type="entry name" value="PEPTIDASE A2 DOMAIN-CONTAINING PROTEIN"/>
    <property type="match status" value="1"/>
</dbReference>
<reference evidence="2" key="1">
    <citation type="submission" date="2023-07" db="EMBL/GenBank/DDBJ databases">
        <title>Chromosome-level genome assembly of Artemia franciscana.</title>
        <authorList>
            <person name="Jo E."/>
        </authorList>
    </citation>
    <scope>NUCLEOTIDE SEQUENCE</scope>
    <source>
        <tissue evidence="2">Whole body</tissue>
    </source>
</reference>
<sequence length="215" mass="24218">MPHPSNKDELATFLGRRIMLKAIESNKDPYLGLLEYRNTPIDGEASPAQLLMKRQKQNYDKASKDLIELKDNQPIWVKLSKEVTRWAKGVVTSCIAPRSYLIQAENGRFYCRNRAHLKPRSSAEDNSVQQSSGFTGDEDLLAEFHPPVTQSSSPKKAASKTPDNCSTGEIFQDSPYRTPTHHPAAKSESRNGEDYLQPYVTRTGRVVKPVKIMDI</sequence>
<gene>
    <name evidence="2" type="ORF">QYM36_007793</name>
</gene>
<evidence type="ECO:0000313" key="2">
    <source>
        <dbReference type="EMBL" id="KAK2727058.1"/>
    </source>
</evidence>